<dbReference type="Pfam" id="PF01230">
    <property type="entry name" value="HIT"/>
    <property type="match status" value="1"/>
</dbReference>
<dbReference type="PRINTS" id="PR00332">
    <property type="entry name" value="HISTRIAD"/>
</dbReference>
<evidence type="ECO:0000256" key="2">
    <source>
        <dbReference type="PIRSR" id="PIRSR601310-3"/>
    </source>
</evidence>
<dbReference type="InterPro" id="IPR001310">
    <property type="entry name" value="Histidine_triad_HIT"/>
</dbReference>
<evidence type="ECO:0000259" key="4">
    <source>
        <dbReference type="PROSITE" id="PS51084"/>
    </source>
</evidence>
<accession>A0A399EAF1</accession>
<feature type="domain" description="HIT" evidence="4">
    <location>
        <begin position="6"/>
        <end position="108"/>
    </location>
</feature>
<organism evidence="5 6">
    <name type="scientific">Meiothermus taiwanensis</name>
    <dbReference type="NCBI Taxonomy" id="172827"/>
    <lineage>
        <taxon>Bacteria</taxon>
        <taxon>Thermotogati</taxon>
        <taxon>Deinococcota</taxon>
        <taxon>Deinococci</taxon>
        <taxon>Thermales</taxon>
        <taxon>Thermaceae</taxon>
        <taxon>Meiothermus</taxon>
    </lineage>
</organism>
<protein>
    <submittedName>
        <fullName evidence="5">Purine nucleoside phosphoramidase</fullName>
        <ecNumber evidence="5">3.9.1.-</ecNumber>
    </submittedName>
</protein>
<dbReference type="Gene3D" id="3.30.428.10">
    <property type="entry name" value="HIT-like"/>
    <property type="match status" value="1"/>
</dbReference>
<reference evidence="5 6" key="1">
    <citation type="submission" date="2018-08" db="EMBL/GenBank/DDBJ databases">
        <title>Meiothermus cateniformans JCM 15151 genome sequencing project.</title>
        <authorList>
            <person name="Da Costa M.S."/>
            <person name="Albuquerque L."/>
            <person name="Raposo P."/>
            <person name="Froufe H.J.C."/>
            <person name="Barroso C.S."/>
            <person name="Egas C."/>
        </authorList>
    </citation>
    <scope>NUCLEOTIDE SEQUENCE [LARGE SCALE GENOMIC DNA]</scope>
    <source>
        <strain evidence="5 6">JCM 15151</strain>
    </source>
</reference>
<feature type="active site" description="Tele-AMP-histidine intermediate" evidence="1">
    <location>
        <position position="101"/>
    </location>
</feature>
<dbReference type="InterPro" id="IPR011146">
    <property type="entry name" value="HIT-like"/>
</dbReference>
<dbReference type="CDD" id="cd01276">
    <property type="entry name" value="PKCI_related"/>
    <property type="match status" value="1"/>
</dbReference>
<dbReference type="RefSeq" id="WP_027887035.1">
    <property type="nucleotide sequence ID" value="NZ_JBHSXZ010000027.1"/>
</dbReference>
<dbReference type="PANTHER" id="PTHR23089">
    <property type="entry name" value="HISTIDINE TRIAD HIT PROTEIN"/>
    <property type="match status" value="1"/>
</dbReference>
<dbReference type="PROSITE" id="PS51084">
    <property type="entry name" value="HIT_2"/>
    <property type="match status" value="1"/>
</dbReference>
<dbReference type="EC" id="3.9.1.-" evidence="5"/>
<dbReference type="InterPro" id="IPR036265">
    <property type="entry name" value="HIT-like_sf"/>
</dbReference>
<gene>
    <name evidence="5" type="ORF">Mcate_00466</name>
</gene>
<dbReference type="SUPFAM" id="SSF54197">
    <property type="entry name" value="HIT-like"/>
    <property type="match status" value="1"/>
</dbReference>
<dbReference type="Proteomes" id="UP000266089">
    <property type="component" value="Unassembled WGS sequence"/>
</dbReference>
<evidence type="ECO:0000313" key="5">
    <source>
        <dbReference type="EMBL" id="RIH79291.1"/>
    </source>
</evidence>
<dbReference type="EMBL" id="QWKX01000007">
    <property type="protein sequence ID" value="RIH79291.1"/>
    <property type="molecule type" value="Genomic_DNA"/>
</dbReference>
<dbReference type="AlphaFoldDB" id="A0A399EAF1"/>
<dbReference type="OrthoDB" id="9784774at2"/>
<evidence type="ECO:0000256" key="1">
    <source>
        <dbReference type="PIRSR" id="PIRSR601310-1"/>
    </source>
</evidence>
<feature type="short sequence motif" description="Histidine triad motif" evidence="2 3">
    <location>
        <begin position="99"/>
        <end position="103"/>
    </location>
</feature>
<sequence length="108" mass="12339">MENPTVFGKIIRRELPADIVYEDEEFIAFKDIRPRSKVHILVCPKEYIPTLADYPDTPEGALKLGKLMLTANRIARQLGLEGYFIRIHVGEKGGQEVFHVHVHLRSDA</sequence>
<evidence type="ECO:0000313" key="6">
    <source>
        <dbReference type="Proteomes" id="UP000266089"/>
    </source>
</evidence>
<proteinExistence type="predicted"/>
<keyword evidence="5" id="KW-0378">Hydrolase</keyword>
<name>A0A399EAF1_9DEIN</name>
<evidence type="ECO:0000256" key="3">
    <source>
        <dbReference type="PROSITE-ProRule" id="PRU00464"/>
    </source>
</evidence>
<comment type="caution">
    <text evidence="5">The sequence shown here is derived from an EMBL/GenBank/DDBJ whole genome shotgun (WGS) entry which is preliminary data.</text>
</comment>
<dbReference type="GO" id="GO:0016787">
    <property type="term" value="F:hydrolase activity"/>
    <property type="evidence" value="ECO:0007669"/>
    <property type="project" value="UniProtKB-KW"/>
</dbReference>